<reference evidence="6 7" key="1">
    <citation type="submission" date="2023-07" db="EMBL/GenBank/DDBJ databases">
        <title>Sequencing the genomes of 1000 actinobacteria strains.</title>
        <authorList>
            <person name="Klenk H.-P."/>
        </authorList>
    </citation>
    <scope>NUCLEOTIDE SEQUENCE [LARGE SCALE GENOMIC DNA]</scope>
    <source>
        <strain evidence="6 7">DSM 22966</strain>
    </source>
</reference>
<keyword evidence="3" id="KW-0238">DNA-binding</keyword>
<organism evidence="6 7">
    <name type="scientific">Enteractinococcus fodinae</name>
    <dbReference type="NCBI Taxonomy" id="684663"/>
    <lineage>
        <taxon>Bacteria</taxon>
        <taxon>Bacillati</taxon>
        <taxon>Actinomycetota</taxon>
        <taxon>Actinomycetes</taxon>
        <taxon>Micrococcales</taxon>
        <taxon>Micrococcaceae</taxon>
    </lineage>
</organism>
<dbReference type="Pfam" id="PF03466">
    <property type="entry name" value="LysR_substrate"/>
    <property type="match status" value="1"/>
</dbReference>
<evidence type="ECO:0000256" key="1">
    <source>
        <dbReference type="ARBA" id="ARBA00009437"/>
    </source>
</evidence>
<dbReference type="RefSeq" id="WP_310175083.1">
    <property type="nucleotide sequence ID" value="NZ_BAABHE010000002.1"/>
</dbReference>
<comment type="similarity">
    <text evidence="1">Belongs to the LysR transcriptional regulatory family.</text>
</comment>
<proteinExistence type="inferred from homology"/>
<dbReference type="InterPro" id="IPR000488">
    <property type="entry name" value="Death_dom"/>
</dbReference>
<dbReference type="SUPFAM" id="SSF53850">
    <property type="entry name" value="Periplasmic binding protein-like II"/>
    <property type="match status" value="1"/>
</dbReference>
<gene>
    <name evidence="6" type="ORF">J2S62_002413</name>
</gene>
<name>A0ABU2B3I9_9MICC</name>
<evidence type="ECO:0000313" key="6">
    <source>
        <dbReference type="EMBL" id="MDR7348156.1"/>
    </source>
</evidence>
<sequence>MTDQAVETLFLSTIPGATPSKWAHRFKARGSVVQLVTQDEQSQTLFLHPHDPPRYLPQLGYLRWRADQTWQDLVAADGLDPDEIHVVRLYDEAPVVMVSKDHLLAAWTEDDGEVTAEELAGETFWDPKDYASEPVTDPLDTPEEVAAGERMAIQLAATGSGYTLLPASVARMFGQKDVLVLPTNVHPGWEVGLAWRKAADSELIQDFIGVTKGRRPRSSR</sequence>
<evidence type="ECO:0000313" key="7">
    <source>
        <dbReference type="Proteomes" id="UP001183794"/>
    </source>
</evidence>
<dbReference type="PANTHER" id="PTHR30346:SF0">
    <property type="entry name" value="HCA OPERON TRANSCRIPTIONAL ACTIVATOR HCAR"/>
    <property type="match status" value="1"/>
</dbReference>
<keyword evidence="7" id="KW-1185">Reference proteome</keyword>
<accession>A0ABU2B3I9</accession>
<dbReference type="InterPro" id="IPR005119">
    <property type="entry name" value="LysR_subst-bd"/>
</dbReference>
<dbReference type="EMBL" id="JAVDYJ010000001">
    <property type="protein sequence ID" value="MDR7348156.1"/>
    <property type="molecule type" value="Genomic_DNA"/>
</dbReference>
<evidence type="ECO:0000256" key="2">
    <source>
        <dbReference type="ARBA" id="ARBA00023015"/>
    </source>
</evidence>
<dbReference type="CDD" id="cd05466">
    <property type="entry name" value="PBP2_LTTR_substrate"/>
    <property type="match status" value="1"/>
</dbReference>
<keyword evidence="4" id="KW-0804">Transcription</keyword>
<protein>
    <recommendedName>
        <fullName evidence="5">Death domain-containing protein</fullName>
    </recommendedName>
</protein>
<dbReference type="Gene3D" id="3.40.190.10">
    <property type="entry name" value="Periplasmic binding protein-like II"/>
    <property type="match status" value="2"/>
</dbReference>
<dbReference type="Proteomes" id="UP001183794">
    <property type="component" value="Unassembled WGS sequence"/>
</dbReference>
<dbReference type="PANTHER" id="PTHR30346">
    <property type="entry name" value="TRANSCRIPTIONAL DUAL REGULATOR HCAR-RELATED"/>
    <property type="match status" value="1"/>
</dbReference>
<dbReference type="PROSITE" id="PS50017">
    <property type="entry name" value="DEATH_DOMAIN"/>
    <property type="match status" value="1"/>
</dbReference>
<comment type="caution">
    <text evidence="6">The sequence shown here is derived from an EMBL/GenBank/DDBJ whole genome shotgun (WGS) entry which is preliminary data.</text>
</comment>
<feature type="domain" description="Death" evidence="5">
    <location>
        <begin position="70"/>
        <end position="119"/>
    </location>
</feature>
<evidence type="ECO:0000256" key="3">
    <source>
        <dbReference type="ARBA" id="ARBA00023125"/>
    </source>
</evidence>
<evidence type="ECO:0000256" key="4">
    <source>
        <dbReference type="ARBA" id="ARBA00023163"/>
    </source>
</evidence>
<keyword evidence="2" id="KW-0805">Transcription regulation</keyword>
<evidence type="ECO:0000259" key="5">
    <source>
        <dbReference type="PROSITE" id="PS50017"/>
    </source>
</evidence>